<reference evidence="3" key="1">
    <citation type="submission" date="2022-07" db="EMBL/GenBank/DDBJ databases">
        <title>Genome analysis of Parmales, a sister group of diatoms, reveals the evolutionary specialization of diatoms from phago-mixotrophs to photoautotrophs.</title>
        <authorList>
            <person name="Ban H."/>
            <person name="Sato S."/>
            <person name="Yoshikawa S."/>
            <person name="Kazumasa Y."/>
            <person name="Nakamura Y."/>
            <person name="Ichinomiya M."/>
            <person name="Saitoh K."/>
            <person name="Sato N."/>
            <person name="Blanc-Mathieu R."/>
            <person name="Endo H."/>
            <person name="Kuwata A."/>
            <person name="Ogata H."/>
        </authorList>
    </citation>
    <scope>NUCLEOTIDE SEQUENCE</scope>
</reference>
<proteinExistence type="predicted"/>
<feature type="region of interest" description="Disordered" evidence="1">
    <location>
        <begin position="191"/>
        <end position="213"/>
    </location>
</feature>
<dbReference type="GO" id="GO:0003723">
    <property type="term" value="F:RNA binding"/>
    <property type="evidence" value="ECO:0007669"/>
    <property type="project" value="InterPro"/>
</dbReference>
<dbReference type="AlphaFoldDB" id="A0A9W7E9V5"/>
<feature type="compositionally biased region" description="Polar residues" evidence="1">
    <location>
        <begin position="291"/>
        <end position="307"/>
    </location>
</feature>
<comment type="caution">
    <text evidence="3">The sequence shown here is derived from an EMBL/GenBank/DDBJ whole genome shotgun (WGS) entry which is preliminary data.</text>
</comment>
<dbReference type="OrthoDB" id="47001at2759"/>
<name>A0A9W7E9V5_9STRA</name>
<dbReference type="PROSITE" id="PS50141">
    <property type="entry name" value="A_DEAMIN_EDITASE"/>
    <property type="match status" value="1"/>
</dbReference>
<protein>
    <recommendedName>
        <fullName evidence="2">A to I editase domain-containing protein</fullName>
    </recommendedName>
</protein>
<organism evidence="3 4">
    <name type="scientific">Triparma retinervis</name>
    <dbReference type="NCBI Taxonomy" id="2557542"/>
    <lineage>
        <taxon>Eukaryota</taxon>
        <taxon>Sar</taxon>
        <taxon>Stramenopiles</taxon>
        <taxon>Ochrophyta</taxon>
        <taxon>Bolidophyceae</taxon>
        <taxon>Parmales</taxon>
        <taxon>Triparmaceae</taxon>
        <taxon>Triparma</taxon>
    </lineage>
</organism>
<dbReference type="EMBL" id="BRXZ01002795">
    <property type="protein sequence ID" value="GMH70325.1"/>
    <property type="molecule type" value="Genomic_DNA"/>
</dbReference>
<feature type="region of interest" description="Disordered" evidence="1">
    <location>
        <begin position="237"/>
        <end position="361"/>
    </location>
</feature>
<feature type="domain" description="A to I editase" evidence="2">
    <location>
        <begin position="13"/>
        <end position="108"/>
    </location>
</feature>
<feature type="non-terminal residue" evidence="3">
    <location>
        <position position="361"/>
    </location>
</feature>
<sequence>MEYADKLKSASWSHSCSDKILLWNMVGLQGTRLVSGPGEPRVRGRVWIEGIVVGRKYGGVWLNPRDCRNHSTDASEQDNITLLNVRNTMKKEVNKNNLPSLLVVDHDHHAGGFKLSRGGNSGLACGHSSPSIEKNLHAMNLQGLKPEVEGRNSAAQGDLDGRIFGAHGVDKNGGIAVLRCTSMPGSDGICLSRKASHGKRQRTPEGSAATTSMPAQAIYEAICKGEKGCEGLAEARESTQDLPYSREYSKRNKSTSANAISEVAGLPSSQENSERRESTSANAAAKVEEGLSSSQENSQLRESTSANAAAKVADLPSSQENSQRRESNSANAAAKVEEDLSSSQENSQRRESTSANAVTEV</sequence>
<dbReference type="GO" id="GO:0004000">
    <property type="term" value="F:adenosine deaminase activity"/>
    <property type="evidence" value="ECO:0007669"/>
    <property type="project" value="InterPro"/>
</dbReference>
<evidence type="ECO:0000259" key="2">
    <source>
        <dbReference type="PROSITE" id="PS50141"/>
    </source>
</evidence>
<evidence type="ECO:0000256" key="1">
    <source>
        <dbReference type="SAM" id="MobiDB-lite"/>
    </source>
</evidence>
<evidence type="ECO:0000313" key="4">
    <source>
        <dbReference type="Proteomes" id="UP001165082"/>
    </source>
</evidence>
<dbReference type="GO" id="GO:0006396">
    <property type="term" value="P:RNA processing"/>
    <property type="evidence" value="ECO:0007669"/>
    <property type="project" value="InterPro"/>
</dbReference>
<evidence type="ECO:0000313" key="3">
    <source>
        <dbReference type="EMBL" id="GMH70325.1"/>
    </source>
</evidence>
<keyword evidence="4" id="KW-1185">Reference proteome</keyword>
<dbReference type="InterPro" id="IPR002466">
    <property type="entry name" value="A_deamin"/>
</dbReference>
<gene>
    <name evidence="3" type="ORF">TrRE_jg10833</name>
</gene>
<dbReference type="Proteomes" id="UP001165082">
    <property type="component" value="Unassembled WGS sequence"/>
</dbReference>
<accession>A0A9W7E9V5</accession>